<dbReference type="InterPro" id="IPR036444">
    <property type="entry name" value="PLipase_A2_dom_sf"/>
</dbReference>
<accession>A0A7I8XQD6</accession>
<dbReference type="InterPro" id="IPR053322">
    <property type="entry name" value="PLA2-like"/>
</dbReference>
<feature type="chain" id="PRO_5035412652" evidence="1">
    <location>
        <begin position="16"/>
        <end position="204"/>
    </location>
</feature>
<dbReference type="GO" id="GO:0004623">
    <property type="term" value="F:phospholipase A2 activity"/>
    <property type="evidence" value="ECO:0007669"/>
    <property type="project" value="InterPro"/>
</dbReference>
<keyword evidence="3" id="KW-1185">Reference proteome</keyword>
<evidence type="ECO:0000256" key="1">
    <source>
        <dbReference type="SAM" id="SignalP"/>
    </source>
</evidence>
<dbReference type="SUPFAM" id="SSF48619">
    <property type="entry name" value="Phospholipase A2, PLA2"/>
    <property type="match status" value="1"/>
</dbReference>
<keyword evidence="1" id="KW-0732">Signal</keyword>
<name>A0A7I8XQD6_BURXY</name>
<dbReference type="OrthoDB" id="5869656at2759"/>
<dbReference type="AlphaFoldDB" id="A0A7I8XQD6"/>
<sequence>MNGLWLLLFVAGVVAQEPFQCGTDSLSASLAYTAIQMSCPAKLGIVNHCCVVHDACYDQYPGPTREQCDEGFCACLRATQCGGEVPAFCTIVKSLGGEAFRTARIAGCKKRARDAKEKALCDQQMLQGSNEKVEQTNSLQLFIEAKGMAYNCLNPLSQIACSLIFDAFLKGDEKVSVGQICSCLSRGLRSESCRKGYNHICPGF</sequence>
<dbReference type="Proteomes" id="UP000659654">
    <property type="component" value="Unassembled WGS sequence"/>
</dbReference>
<proteinExistence type="predicted"/>
<evidence type="ECO:0000313" key="3">
    <source>
        <dbReference type="Proteomes" id="UP000659654"/>
    </source>
</evidence>
<reference evidence="2" key="1">
    <citation type="submission" date="2020-09" db="EMBL/GenBank/DDBJ databases">
        <authorList>
            <person name="Kikuchi T."/>
        </authorList>
    </citation>
    <scope>NUCLEOTIDE SEQUENCE</scope>
    <source>
        <strain evidence="2">Ka4C1</strain>
    </source>
</reference>
<dbReference type="EMBL" id="CAJFCV020000005">
    <property type="protein sequence ID" value="CAG9121995.1"/>
    <property type="molecule type" value="Genomic_DNA"/>
</dbReference>
<dbReference type="Proteomes" id="UP000582659">
    <property type="component" value="Unassembled WGS sequence"/>
</dbReference>
<feature type="signal peptide" evidence="1">
    <location>
        <begin position="1"/>
        <end position="15"/>
    </location>
</feature>
<dbReference type="EMBL" id="CAJFDI010000005">
    <property type="protein sequence ID" value="CAD5230914.1"/>
    <property type="molecule type" value="Genomic_DNA"/>
</dbReference>
<dbReference type="GO" id="GO:0050482">
    <property type="term" value="P:arachidonate secretion"/>
    <property type="evidence" value="ECO:0007669"/>
    <property type="project" value="InterPro"/>
</dbReference>
<dbReference type="PANTHER" id="PTHR34228">
    <property type="entry name" value="PROTEIN CBG09474-RELATED"/>
    <property type="match status" value="1"/>
</dbReference>
<dbReference type="GO" id="GO:0006644">
    <property type="term" value="P:phospholipid metabolic process"/>
    <property type="evidence" value="ECO:0007669"/>
    <property type="project" value="InterPro"/>
</dbReference>
<organism evidence="2 3">
    <name type="scientific">Bursaphelenchus xylophilus</name>
    <name type="common">Pinewood nematode worm</name>
    <name type="synonym">Aphelenchoides xylophilus</name>
    <dbReference type="NCBI Taxonomy" id="6326"/>
    <lineage>
        <taxon>Eukaryota</taxon>
        <taxon>Metazoa</taxon>
        <taxon>Ecdysozoa</taxon>
        <taxon>Nematoda</taxon>
        <taxon>Chromadorea</taxon>
        <taxon>Rhabditida</taxon>
        <taxon>Tylenchina</taxon>
        <taxon>Tylenchomorpha</taxon>
        <taxon>Aphelenchoidea</taxon>
        <taxon>Aphelenchoididae</taxon>
        <taxon>Bursaphelenchus</taxon>
    </lineage>
</organism>
<evidence type="ECO:0000313" key="2">
    <source>
        <dbReference type="EMBL" id="CAD5230914.1"/>
    </source>
</evidence>
<gene>
    <name evidence="2" type="ORF">BXYJ_LOCUS11219</name>
</gene>
<protein>
    <submittedName>
        <fullName evidence="2">(pine wood nematode) hypothetical protein</fullName>
    </submittedName>
</protein>
<comment type="caution">
    <text evidence="2">The sequence shown here is derived from an EMBL/GenBank/DDBJ whole genome shotgun (WGS) entry which is preliminary data.</text>
</comment>